<dbReference type="GO" id="GO:0015031">
    <property type="term" value="P:protein transport"/>
    <property type="evidence" value="ECO:0007669"/>
    <property type="project" value="UniProtKB-KW"/>
</dbReference>
<protein>
    <recommendedName>
        <fullName evidence="6">t-SNARE coiled-coil homology domain-containing protein</fullName>
    </recommendedName>
</protein>
<feature type="domain" description="T-SNARE coiled-coil homology" evidence="6">
    <location>
        <begin position="191"/>
        <end position="253"/>
    </location>
</feature>
<dbReference type="GO" id="GO:0031201">
    <property type="term" value="C:SNARE complex"/>
    <property type="evidence" value="ECO:0007669"/>
    <property type="project" value="TreeGrafter"/>
</dbReference>
<dbReference type="CDD" id="cd15887">
    <property type="entry name" value="SNARE_SNAP29N"/>
    <property type="match status" value="1"/>
</dbReference>
<comment type="similarity">
    <text evidence="1">Belongs to the SNAP-25 family.</text>
</comment>
<dbReference type="GO" id="GO:0005484">
    <property type="term" value="F:SNAP receptor activity"/>
    <property type="evidence" value="ECO:0007669"/>
    <property type="project" value="TreeGrafter"/>
</dbReference>
<evidence type="ECO:0000256" key="4">
    <source>
        <dbReference type="ARBA" id="ARBA00023054"/>
    </source>
</evidence>
<dbReference type="SUPFAM" id="SSF58038">
    <property type="entry name" value="SNARE fusion complex"/>
    <property type="match status" value="2"/>
</dbReference>
<name>A0AAW2H8X3_9NEOP</name>
<evidence type="ECO:0000256" key="3">
    <source>
        <dbReference type="ARBA" id="ARBA00022927"/>
    </source>
</evidence>
<feature type="domain" description="T-SNARE coiled-coil homology" evidence="6">
    <location>
        <begin position="63"/>
        <end position="125"/>
    </location>
</feature>
<comment type="caution">
    <text evidence="7">The sequence shown here is derived from an EMBL/GenBank/DDBJ whole genome shotgun (WGS) entry which is preliminary data.</text>
</comment>
<dbReference type="Pfam" id="PF12352">
    <property type="entry name" value="V-SNARE_C"/>
    <property type="match status" value="1"/>
</dbReference>
<dbReference type="EMBL" id="JARGDH010000005">
    <property type="protein sequence ID" value="KAL0266289.1"/>
    <property type="molecule type" value="Genomic_DNA"/>
</dbReference>
<dbReference type="GO" id="GO:0031629">
    <property type="term" value="P:synaptic vesicle fusion to presynaptic active zone membrane"/>
    <property type="evidence" value="ECO:0007669"/>
    <property type="project" value="TreeGrafter"/>
</dbReference>
<dbReference type="FunFam" id="1.20.5.110:FF:000041">
    <property type="entry name" value="Synaptosomal-associated protein 29"/>
    <property type="match status" value="1"/>
</dbReference>
<dbReference type="PANTHER" id="PTHR19305">
    <property type="entry name" value="SYNAPTOSOMAL ASSOCIATED PROTEIN"/>
    <property type="match status" value="1"/>
</dbReference>
<keyword evidence="2" id="KW-0813">Transport</keyword>
<evidence type="ECO:0000256" key="2">
    <source>
        <dbReference type="ARBA" id="ARBA00022448"/>
    </source>
</evidence>
<evidence type="ECO:0000256" key="1">
    <source>
        <dbReference type="ARBA" id="ARBA00009480"/>
    </source>
</evidence>
<evidence type="ECO:0000313" key="7">
    <source>
        <dbReference type="EMBL" id="KAL0266289.1"/>
    </source>
</evidence>
<evidence type="ECO:0000259" key="6">
    <source>
        <dbReference type="PROSITE" id="PS50192"/>
    </source>
</evidence>
<reference evidence="7" key="1">
    <citation type="journal article" date="2024" name="Gigascience">
        <title>Chromosome-level genome of the poultry shaft louse Menopon gallinae provides insight into the host-switching and adaptive evolution of parasitic lice.</title>
        <authorList>
            <person name="Xu Y."/>
            <person name="Ma L."/>
            <person name="Liu S."/>
            <person name="Liang Y."/>
            <person name="Liu Q."/>
            <person name="He Z."/>
            <person name="Tian L."/>
            <person name="Duan Y."/>
            <person name="Cai W."/>
            <person name="Li H."/>
            <person name="Song F."/>
        </authorList>
    </citation>
    <scope>NUCLEOTIDE SEQUENCE</scope>
    <source>
        <strain evidence="7">Cailab_2023a</strain>
    </source>
</reference>
<keyword evidence="4 5" id="KW-0175">Coiled coil</keyword>
<feature type="coiled-coil region" evidence="5">
    <location>
        <begin position="48"/>
        <end position="114"/>
    </location>
</feature>
<dbReference type="Gene3D" id="1.20.5.110">
    <property type="match status" value="2"/>
</dbReference>
<dbReference type="GO" id="GO:0005886">
    <property type="term" value="C:plasma membrane"/>
    <property type="evidence" value="ECO:0007669"/>
    <property type="project" value="TreeGrafter"/>
</dbReference>
<gene>
    <name evidence="7" type="ORF">PYX00_008878</name>
</gene>
<dbReference type="InterPro" id="IPR000727">
    <property type="entry name" value="T_SNARE_dom"/>
</dbReference>
<proteinExistence type="inferred from homology"/>
<dbReference type="GO" id="GO:0098793">
    <property type="term" value="C:presynapse"/>
    <property type="evidence" value="ECO:0007669"/>
    <property type="project" value="GOC"/>
</dbReference>
<organism evidence="7">
    <name type="scientific">Menopon gallinae</name>
    <name type="common">poultry shaft louse</name>
    <dbReference type="NCBI Taxonomy" id="328185"/>
    <lineage>
        <taxon>Eukaryota</taxon>
        <taxon>Metazoa</taxon>
        <taxon>Ecdysozoa</taxon>
        <taxon>Arthropoda</taxon>
        <taxon>Hexapoda</taxon>
        <taxon>Insecta</taxon>
        <taxon>Pterygota</taxon>
        <taxon>Neoptera</taxon>
        <taxon>Paraneoptera</taxon>
        <taxon>Psocodea</taxon>
        <taxon>Troctomorpha</taxon>
        <taxon>Phthiraptera</taxon>
        <taxon>Amblycera</taxon>
        <taxon>Menoponidae</taxon>
        <taxon>Menopon</taxon>
    </lineage>
</organism>
<keyword evidence="3" id="KW-0653">Protein transport</keyword>
<dbReference type="GO" id="GO:0019905">
    <property type="term" value="F:syntaxin binding"/>
    <property type="evidence" value="ECO:0007669"/>
    <property type="project" value="TreeGrafter"/>
</dbReference>
<evidence type="ECO:0000256" key="5">
    <source>
        <dbReference type="SAM" id="Coils"/>
    </source>
</evidence>
<dbReference type="SMART" id="SM00397">
    <property type="entry name" value="t_SNARE"/>
    <property type="match status" value="2"/>
</dbReference>
<dbReference type="GO" id="GO:0016082">
    <property type="term" value="P:synaptic vesicle priming"/>
    <property type="evidence" value="ECO:0007669"/>
    <property type="project" value="TreeGrafter"/>
</dbReference>
<sequence>MAGANVKNYLSNENSKFFSLEDVDDDEFLKNSRNSNLSTQSNHYGRGYSALEERKLQLMQQKERIEAESLESTQRSLRLLQESEDIGISTAEELQKQREQLERTDRNLDNINSTLRYTQKKIDGFKSVFSSIKNYLTKKSDSPAVAGVSKDNNVPSADRTFYGNERKDVCSPDEHPAFKLRNSEDHTSDLLSVNDTIDRNLDQMCISVKNIKGLALNLGEEIESQNDLIDRIMDKSDRADITLNKQCREMNKLIKKK</sequence>
<dbReference type="CDD" id="cd15856">
    <property type="entry name" value="SNARE_SNAP29C"/>
    <property type="match status" value="1"/>
</dbReference>
<dbReference type="PROSITE" id="PS50192">
    <property type="entry name" value="T_SNARE"/>
    <property type="match status" value="2"/>
</dbReference>
<dbReference type="AlphaFoldDB" id="A0AAW2H8X3"/>
<accession>A0AAW2H8X3</accession>
<dbReference type="PANTHER" id="PTHR19305:SF9">
    <property type="entry name" value="SYNAPTOSOMAL-ASSOCIATED PROTEIN 29"/>
    <property type="match status" value="1"/>
</dbReference>